<dbReference type="PANTHER" id="PTHR39335:SF1">
    <property type="entry name" value="BLL4220 PROTEIN"/>
    <property type="match status" value="1"/>
</dbReference>
<dbReference type="STRING" id="1384056.N787_11490"/>
<dbReference type="Proteomes" id="UP000029393">
    <property type="component" value="Unassembled WGS sequence"/>
</dbReference>
<keyword evidence="3" id="KW-1185">Reference proteome</keyword>
<reference evidence="2 3" key="1">
    <citation type="submission" date="2013-09" db="EMBL/GenBank/DDBJ databases">
        <title>Genome sequencing of Arenimonas metalli.</title>
        <authorList>
            <person name="Chen F."/>
            <person name="Wang G."/>
        </authorList>
    </citation>
    <scope>NUCLEOTIDE SEQUENCE [LARGE SCALE GENOMIC DNA]</scope>
    <source>
        <strain evidence="2 3">CF5-1</strain>
    </source>
</reference>
<comment type="caution">
    <text evidence="2">The sequence shown here is derived from an EMBL/GenBank/DDBJ whole genome shotgun (WGS) entry which is preliminary data.</text>
</comment>
<evidence type="ECO:0008006" key="4">
    <source>
        <dbReference type="Google" id="ProtNLM"/>
    </source>
</evidence>
<dbReference type="PROSITE" id="PS51257">
    <property type="entry name" value="PROKAR_LIPOPROTEIN"/>
    <property type="match status" value="1"/>
</dbReference>
<dbReference type="OrthoDB" id="9800666at2"/>
<dbReference type="Pfam" id="PF03640">
    <property type="entry name" value="Lipoprotein_15"/>
    <property type="match status" value="1"/>
</dbReference>
<feature type="chain" id="PRO_5001869489" description="Lipoprotein" evidence="1">
    <location>
        <begin position="24"/>
        <end position="182"/>
    </location>
</feature>
<accession>A0A091B5A8</accession>
<dbReference type="EMBL" id="AVCK01000020">
    <property type="protein sequence ID" value="KFN46029.1"/>
    <property type="molecule type" value="Genomic_DNA"/>
</dbReference>
<sequence>MTRLLASVLVTLFLACLALVASAEPSTAASNPTAKRPLSPQEVALASPVPVWQRGGILVEQGGRALYTYTPDTPGQSNCDLPCEALWPPHYAAPDAKPHGPFTIARSYDGRPMWAWQGKPLYRWISDRKRGAAGGDGVADVWFLVRVPPELKTAVTPYFPMPMPRAGTNLSNPSQANLSRKR</sequence>
<dbReference type="AlphaFoldDB" id="A0A091B5A8"/>
<name>A0A091B5A8_9GAMM</name>
<gene>
    <name evidence="2" type="ORF">N787_11490</name>
</gene>
<protein>
    <recommendedName>
        <fullName evidence="4">Lipoprotein</fullName>
    </recommendedName>
</protein>
<organism evidence="2 3">
    <name type="scientific">Arenimonas metalli CF5-1</name>
    <dbReference type="NCBI Taxonomy" id="1384056"/>
    <lineage>
        <taxon>Bacteria</taxon>
        <taxon>Pseudomonadati</taxon>
        <taxon>Pseudomonadota</taxon>
        <taxon>Gammaproteobacteria</taxon>
        <taxon>Lysobacterales</taxon>
        <taxon>Lysobacteraceae</taxon>
        <taxon>Arenimonas</taxon>
    </lineage>
</organism>
<feature type="signal peptide" evidence="1">
    <location>
        <begin position="1"/>
        <end position="23"/>
    </location>
</feature>
<dbReference type="eggNOG" id="COG4315">
    <property type="taxonomic scope" value="Bacteria"/>
</dbReference>
<keyword evidence="1" id="KW-0732">Signal</keyword>
<dbReference type="InterPro" id="IPR005297">
    <property type="entry name" value="Lipoprotein_repeat"/>
</dbReference>
<proteinExistence type="predicted"/>
<evidence type="ECO:0000313" key="2">
    <source>
        <dbReference type="EMBL" id="KFN46029.1"/>
    </source>
</evidence>
<dbReference type="PATRIC" id="fig|1384056.3.peg.1513"/>
<evidence type="ECO:0000313" key="3">
    <source>
        <dbReference type="Proteomes" id="UP000029393"/>
    </source>
</evidence>
<evidence type="ECO:0000256" key="1">
    <source>
        <dbReference type="SAM" id="SignalP"/>
    </source>
</evidence>
<dbReference type="PANTHER" id="PTHR39335">
    <property type="entry name" value="BLL4220 PROTEIN"/>
    <property type="match status" value="1"/>
</dbReference>
<dbReference type="RefSeq" id="WP_052575275.1">
    <property type="nucleotide sequence ID" value="NZ_AVCK01000020.1"/>
</dbReference>
<dbReference type="GO" id="GO:0043448">
    <property type="term" value="P:alkane catabolic process"/>
    <property type="evidence" value="ECO:0007669"/>
    <property type="project" value="TreeGrafter"/>
</dbReference>